<name>A0A7H9E9A2_9LACO</name>
<dbReference type="RefSeq" id="WP_180862004.1">
    <property type="nucleotide sequence ID" value="NZ_CP047415.1"/>
</dbReference>
<dbReference type="AlphaFoldDB" id="A0A7H9E9A2"/>
<accession>A0A7H9E9A2</accession>
<protein>
    <submittedName>
        <fullName evidence="1">Uncharacterized protein</fullName>
    </submittedName>
</protein>
<organism evidence="1 2">
    <name type="scientific">Lactobacillus crispatus</name>
    <dbReference type="NCBI Taxonomy" id="47770"/>
    <lineage>
        <taxon>Bacteria</taxon>
        <taxon>Bacillati</taxon>
        <taxon>Bacillota</taxon>
        <taxon>Bacilli</taxon>
        <taxon>Lactobacillales</taxon>
        <taxon>Lactobacillaceae</taxon>
        <taxon>Lactobacillus</taxon>
    </lineage>
</organism>
<evidence type="ECO:0000313" key="2">
    <source>
        <dbReference type="Proteomes" id="UP000510660"/>
    </source>
</evidence>
<evidence type="ECO:0000313" key="1">
    <source>
        <dbReference type="EMBL" id="QLL73752.1"/>
    </source>
</evidence>
<dbReference type="EMBL" id="CP047415">
    <property type="protein sequence ID" value="QLL73752.1"/>
    <property type="molecule type" value="Genomic_DNA"/>
</dbReference>
<sequence>MNKFNEARAKNIEDLKKVVKDIEDGKIKFFQMVAFHTDDEGFAKGLQVIGTMSPYAARGVNESLAEKAREQIQSIPDTNSNGISLSDLLGMFGESGKE</sequence>
<dbReference type="Proteomes" id="UP000510660">
    <property type="component" value="Chromosome"/>
</dbReference>
<reference evidence="1 2" key="1">
    <citation type="submission" date="2020-01" db="EMBL/GenBank/DDBJ databases">
        <title>Complete and circular genome sequences of six lactobacillus isolates from horses.</title>
        <authorList>
            <person name="Hassan H.M."/>
        </authorList>
    </citation>
    <scope>NUCLEOTIDE SEQUENCE [LARGE SCALE GENOMIC DNA]</scope>
    <source>
        <strain evidence="1 2">1D</strain>
    </source>
</reference>
<gene>
    <name evidence="1" type="ORF">GTO85_04880</name>
</gene>
<proteinExistence type="predicted"/>